<dbReference type="Pfam" id="PF13416">
    <property type="entry name" value="SBP_bac_8"/>
    <property type="match status" value="1"/>
</dbReference>
<dbReference type="PANTHER" id="PTHR43649">
    <property type="entry name" value="ARABINOSE-BINDING PROTEIN-RELATED"/>
    <property type="match status" value="1"/>
</dbReference>
<comment type="caution">
    <text evidence="8">The sequence shown here is derived from an EMBL/GenBank/DDBJ whole genome shotgun (WGS) entry which is preliminary data.</text>
</comment>
<feature type="region of interest" description="Disordered" evidence="6">
    <location>
        <begin position="24"/>
        <end position="45"/>
    </location>
</feature>
<evidence type="ECO:0000256" key="6">
    <source>
        <dbReference type="SAM" id="MobiDB-lite"/>
    </source>
</evidence>
<evidence type="ECO:0000256" key="2">
    <source>
        <dbReference type="ARBA" id="ARBA00022729"/>
    </source>
</evidence>
<keyword evidence="3" id="KW-0472">Membrane</keyword>
<evidence type="ECO:0000256" key="4">
    <source>
        <dbReference type="ARBA" id="ARBA00023139"/>
    </source>
</evidence>
<keyword evidence="5" id="KW-0449">Lipoprotein</keyword>
<proteinExistence type="predicted"/>
<keyword evidence="9" id="KW-1185">Reference proteome</keyword>
<keyword evidence="2 7" id="KW-0732">Signal</keyword>
<evidence type="ECO:0000313" key="9">
    <source>
        <dbReference type="Proteomes" id="UP000621560"/>
    </source>
</evidence>
<dbReference type="EMBL" id="JACXIZ010000007">
    <property type="protein sequence ID" value="MBD2844012.1"/>
    <property type="molecule type" value="Genomic_DNA"/>
</dbReference>
<dbReference type="PROSITE" id="PS51257">
    <property type="entry name" value="PROKAR_LIPOPROTEIN"/>
    <property type="match status" value="1"/>
</dbReference>
<dbReference type="SUPFAM" id="SSF53850">
    <property type="entry name" value="Periplasmic binding protein-like II"/>
    <property type="match status" value="1"/>
</dbReference>
<gene>
    <name evidence="8" type="ORF">IDH44_02315</name>
</gene>
<dbReference type="PANTHER" id="PTHR43649:SF33">
    <property type="entry name" value="POLYGALACTURONAN_RHAMNOGALACTURONAN-BINDING PROTEIN YTCQ"/>
    <property type="match status" value="1"/>
</dbReference>
<accession>A0A927BPR2</accession>
<feature type="chain" id="PRO_5038821364" evidence="7">
    <location>
        <begin position="19"/>
        <end position="515"/>
    </location>
</feature>
<dbReference type="InterPro" id="IPR006059">
    <property type="entry name" value="SBP"/>
</dbReference>
<reference evidence="8" key="1">
    <citation type="submission" date="2020-09" db="EMBL/GenBank/DDBJ databases">
        <title>A novel bacterium of genus Paenibacillus, isolated from South China Sea.</title>
        <authorList>
            <person name="Huang H."/>
            <person name="Mo K."/>
            <person name="Hu Y."/>
        </authorList>
    </citation>
    <scope>NUCLEOTIDE SEQUENCE</scope>
    <source>
        <strain evidence="8">IB182496</strain>
    </source>
</reference>
<evidence type="ECO:0000313" key="8">
    <source>
        <dbReference type="EMBL" id="MBD2844012.1"/>
    </source>
</evidence>
<dbReference type="Proteomes" id="UP000621560">
    <property type="component" value="Unassembled WGS sequence"/>
</dbReference>
<evidence type="ECO:0000256" key="5">
    <source>
        <dbReference type="ARBA" id="ARBA00023288"/>
    </source>
</evidence>
<keyword evidence="4" id="KW-0564">Palmitate</keyword>
<organism evidence="8 9">
    <name type="scientific">Paenibacillus sabuli</name>
    <dbReference type="NCBI Taxonomy" id="2772509"/>
    <lineage>
        <taxon>Bacteria</taxon>
        <taxon>Bacillati</taxon>
        <taxon>Bacillota</taxon>
        <taxon>Bacilli</taxon>
        <taxon>Bacillales</taxon>
        <taxon>Paenibacillaceae</taxon>
        <taxon>Paenibacillus</taxon>
    </lineage>
</organism>
<evidence type="ECO:0000256" key="3">
    <source>
        <dbReference type="ARBA" id="ARBA00023136"/>
    </source>
</evidence>
<name>A0A927BPR2_9BACL</name>
<sequence>MKKLIMICALTLAAGSLAACSSDNGAASGGANTGTEASPSAETPADDGAEHLEIALMMPQYAEIGPDNDSELVQRLNEELNVTLDLQWTPGASYNDKISVLAASNSLPDVYRVTTQDYMQWRDKGVFLDVKPLLGDYPNLTEQLPEEAWQELNDNDHYYGLPYYSIPHLFSLAIRQDWLDNLGLEMPQTVDEFYAVAKAFVTDDPDGNGRADTTGFSIIVNDSGRFENAEYLQGAFGLGNEWALQDGELVAMQAQTEELKAFIGFLRTAYEEGVLDPNFLVMKPADARNKLWNGQVGIQRVNANEVLRLDEPNVQKNVPEAELVQLDPPAGPTGIRALQTDGMGQTKVVINAKIDPVKQQRILKLLDYMLSEEGYDLIKHGVEGVDYEQTADGAYRKLETKNAGNLLSINFFRRADNGIQLHKYSDPAYVEAVEQWLSNNGKYDWPNPGLGLAVETEAYQSANFATLNTKWMSAMVKVITGEAPLEEIDSAVSAWLAGGGEQLTAEVNEIYDARQ</sequence>
<feature type="signal peptide" evidence="7">
    <location>
        <begin position="1"/>
        <end position="18"/>
    </location>
</feature>
<protein>
    <submittedName>
        <fullName evidence="8">Extracellular solute-binding protein</fullName>
    </submittedName>
</protein>
<evidence type="ECO:0000256" key="1">
    <source>
        <dbReference type="ARBA" id="ARBA00022475"/>
    </source>
</evidence>
<keyword evidence="1" id="KW-1003">Cell membrane</keyword>
<dbReference type="RefSeq" id="WP_190914280.1">
    <property type="nucleotide sequence ID" value="NZ_JACXIZ010000007.1"/>
</dbReference>
<dbReference type="Gene3D" id="3.40.190.10">
    <property type="entry name" value="Periplasmic binding protein-like II"/>
    <property type="match status" value="2"/>
</dbReference>
<evidence type="ECO:0000256" key="7">
    <source>
        <dbReference type="SAM" id="SignalP"/>
    </source>
</evidence>
<dbReference type="AlphaFoldDB" id="A0A927BPR2"/>
<dbReference type="InterPro" id="IPR050490">
    <property type="entry name" value="Bact_solute-bd_prot1"/>
</dbReference>